<sequence length="103" mass="11655">MASSCYVVPQKLSLGGSVAENWSRFKQSFEICLTATGLSKQDDHRKIAILLNVIGEDVLAVYDTSGFTKGKNTYENVLCKFEGYCAPKKNVLYERYLIYNRFP</sequence>
<evidence type="ECO:0000313" key="2">
    <source>
        <dbReference type="Proteomes" id="UP001159363"/>
    </source>
</evidence>
<dbReference type="Proteomes" id="UP001159363">
    <property type="component" value="Chromosome 14"/>
</dbReference>
<proteinExistence type="predicted"/>
<name>A0ABQ9G7Z2_9NEOP</name>
<evidence type="ECO:0000313" key="1">
    <source>
        <dbReference type="EMBL" id="KAJ8867626.1"/>
    </source>
</evidence>
<keyword evidence="2" id="KW-1185">Reference proteome</keyword>
<accession>A0ABQ9G7Z2</accession>
<comment type="caution">
    <text evidence="1">The sequence shown here is derived from an EMBL/GenBank/DDBJ whole genome shotgun (WGS) entry which is preliminary data.</text>
</comment>
<organism evidence="1 2">
    <name type="scientific">Dryococelus australis</name>
    <dbReference type="NCBI Taxonomy" id="614101"/>
    <lineage>
        <taxon>Eukaryota</taxon>
        <taxon>Metazoa</taxon>
        <taxon>Ecdysozoa</taxon>
        <taxon>Arthropoda</taxon>
        <taxon>Hexapoda</taxon>
        <taxon>Insecta</taxon>
        <taxon>Pterygota</taxon>
        <taxon>Neoptera</taxon>
        <taxon>Polyneoptera</taxon>
        <taxon>Phasmatodea</taxon>
        <taxon>Verophasmatodea</taxon>
        <taxon>Anareolatae</taxon>
        <taxon>Phasmatidae</taxon>
        <taxon>Eurycanthinae</taxon>
        <taxon>Dryococelus</taxon>
    </lineage>
</organism>
<gene>
    <name evidence="1" type="ORF">PR048_031429</name>
</gene>
<protein>
    <submittedName>
        <fullName evidence="1">Uncharacterized protein</fullName>
    </submittedName>
</protein>
<dbReference type="EMBL" id="JARBHB010000015">
    <property type="protein sequence ID" value="KAJ8867626.1"/>
    <property type="molecule type" value="Genomic_DNA"/>
</dbReference>
<reference evidence="1 2" key="1">
    <citation type="submission" date="2023-02" db="EMBL/GenBank/DDBJ databases">
        <title>LHISI_Scaffold_Assembly.</title>
        <authorList>
            <person name="Stuart O.P."/>
            <person name="Cleave R."/>
            <person name="Magrath M.J.L."/>
            <person name="Mikheyev A.S."/>
        </authorList>
    </citation>
    <scope>NUCLEOTIDE SEQUENCE [LARGE SCALE GENOMIC DNA]</scope>
    <source>
        <strain evidence="1">Daus_M_001</strain>
        <tissue evidence="1">Leg muscle</tissue>
    </source>
</reference>